<keyword evidence="5" id="KW-1185">Reference proteome</keyword>
<keyword evidence="2" id="KW-1133">Transmembrane helix</keyword>
<evidence type="ECO:0000313" key="4">
    <source>
        <dbReference type="EMBL" id="MFC5500702.1"/>
    </source>
</evidence>
<dbReference type="PANTHER" id="PTHR10566">
    <property type="entry name" value="CHAPERONE-ACTIVITY OF BC1 COMPLEX CABC1 -RELATED"/>
    <property type="match status" value="1"/>
</dbReference>
<proteinExistence type="inferred from homology"/>
<dbReference type="GO" id="GO:0016301">
    <property type="term" value="F:kinase activity"/>
    <property type="evidence" value="ECO:0007669"/>
    <property type="project" value="UniProtKB-KW"/>
</dbReference>
<keyword evidence="4" id="KW-0418">Kinase</keyword>
<keyword evidence="2" id="KW-0812">Transmembrane</keyword>
<evidence type="ECO:0000313" key="5">
    <source>
        <dbReference type="Proteomes" id="UP001596039"/>
    </source>
</evidence>
<accession>A0ABW0NNH4</accession>
<evidence type="ECO:0000256" key="2">
    <source>
        <dbReference type="SAM" id="Phobius"/>
    </source>
</evidence>
<dbReference type="RefSeq" id="WP_386738298.1">
    <property type="nucleotide sequence ID" value="NZ_JBHSMG010000001.1"/>
</dbReference>
<keyword evidence="4" id="KW-0808">Transferase</keyword>
<protein>
    <submittedName>
        <fullName evidence="4">ABC1 kinase family protein</fullName>
    </submittedName>
</protein>
<evidence type="ECO:0000256" key="1">
    <source>
        <dbReference type="ARBA" id="ARBA00009670"/>
    </source>
</evidence>
<dbReference type="EMBL" id="JBHSMG010000001">
    <property type="protein sequence ID" value="MFC5500702.1"/>
    <property type="molecule type" value="Genomic_DNA"/>
</dbReference>
<feature type="domain" description="ABC1 atypical kinase-like" evidence="3">
    <location>
        <begin position="101"/>
        <end position="370"/>
    </location>
</feature>
<evidence type="ECO:0000259" key="3">
    <source>
        <dbReference type="Pfam" id="PF03109"/>
    </source>
</evidence>
<comment type="caution">
    <text evidence="4">The sequence shown here is derived from an EMBL/GenBank/DDBJ whole genome shotgun (WGS) entry which is preliminary data.</text>
</comment>
<dbReference type="InterPro" id="IPR050154">
    <property type="entry name" value="UbiB_kinase"/>
</dbReference>
<dbReference type="CDD" id="cd05121">
    <property type="entry name" value="ABC1_ADCK3-like"/>
    <property type="match status" value="1"/>
</dbReference>
<dbReference type="PANTHER" id="PTHR10566:SF113">
    <property type="entry name" value="PROTEIN ACTIVITY OF BC1 COMPLEX KINASE 7, CHLOROPLASTIC"/>
    <property type="match status" value="1"/>
</dbReference>
<sequence length="578" mass="63229">MPRTSGTTAPRADHVFRARYRRIMRFAAVALAQAWWFELVLPRIGLRRLAARGRTVRLRRLARRFHDLAVELGGLMIKVGQFMSSRLDVLPPEITDELEGLQDEVAPEAFDGIRTQTEAELGMPLEQAYASFDPVPIAAASLGQAHRARLSPGVAGDLGFADVVVKVQRPGIEQVVAVDLSALRRVARWLSRVRVVSSRVDAPALVEEFATTTLQEIDYLHEAANAERFASDFADDPSVSSPLVVWERTSLRTLTLSDVTAIKITDVAGLNAAGIDPAQVAQALARSAFQQIFVAGFFHADPHPGNIFVTPLPIADDPSSDADAAPGAHPGWRLTYVDFGMMGEISDTLRAGLRDFILAAVARDSRGLVTSLERLGVLLTVSDTEELERAMTALFDRFGGMGIAELQRVDPRELERFAVQFGETVRALPFQMPESFLLLIRTISLTSGVTSALDRDFNMWDAVDPFARTVLSSGGMGALRDLPQRALALATTVARLPRRLDELTTRIERGQLAVRAPDVERRLRSLERSLGRLVSAIVFAGLLFAGVLTRPTDEVLGWVLIAASAAPLLHVVATWRAR</sequence>
<name>A0ABW0NNH4_9MICO</name>
<gene>
    <name evidence="4" type="ORF">ACFPJ4_00455</name>
</gene>
<dbReference type="Pfam" id="PF03109">
    <property type="entry name" value="ABC1"/>
    <property type="match status" value="1"/>
</dbReference>
<dbReference type="InterPro" id="IPR004147">
    <property type="entry name" value="ABC1_dom"/>
</dbReference>
<dbReference type="Proteomes" id="UP001596039">
    <property type="component" value="Unassembled WGS sequence"/>
</dbReference>
<keyword evidence="2" id="KW-0472">Membrane</keyword>
<reference evidence="5" key="1">
    <citation type="journal article" date="2019" name="Int. J. Syst. Evol. Microbiol.">
        <title>The Global Catalogue of Microorganisms (GCM) 10K type strain sequencing project: providing services to taxonomists for standard genome sequencing and annotation.</title>
        <authorList>
            <consortium name="The Broad Institute Genomics Platform"/>
            <consortium name="The Broad Institute Genome Sequencing Center for Infectious Disease"/>
            <person name="Wu L."/>
            <person name="Ma J."/>
        </authorList>
    </citation>
    <scope>NUCLEOTIDE SEQUENCE [LARGE SCALE GENOMIC DNA]</scope>
    <source>
        <strain evidence="5">CGMCC 4.6997</strain>
    </source>
</reference>
<dbReference type="InterPro" id="IPR011009">
    <property type="entry name" value="Kinase-like_dom_sf"/>
</dbReference>
<dbReference type="SUPFAM" id="SSF56112">
    <property type="entry name" value="Protein kinase-like (PK-like)"/>
    <property type="match status" value="1"/>
</dbReference>
<feature type="transmembrane region" description="Helical" evidence="2">
    <location>
        <begin position="530"/>
        <end position="549"/>
    </location>
</feature>
<organism evidence="4 5">
    <name type="scientific">Lysinimonas soli</name>
    <dbReference type="NCBI Taxonomy" id="1074233"/>
    <lineage>
        <taxon>Bacteria</taxon>
        <taxon>Bacillati</taxon>
        <taxon>Actinomycetota</taxon>
        <taxon>Actinomycetes</taxon>
        <taxon>Micrococcales</taxon>
        <taxon>Microbacteriaceae</taxon>
        <taxon>Lysinimonas</taxon>
    </lineage>
</organism>
<feature type="transmembrane region" description="Helical" evidence="2">
    <location>
        <begin position="555"/>
        <end position="575"/>
    </location>
</feature>
<comment type="similarity">
    <text evidence="1">Belongs to the protein kinase superfamily. ADCK protein kinase family.</text>
</comment>